<evidence type="ECO:0000313" key="2">
    <source>
        <dbReference type="EMBL" id="KAG5163499.1"/>
    </source>
</evidence>
<gene>
    <name evidence="2" type="ORF">JR316_011846</name>
</gene>
<dbReference type="OrthoDB" id="2898509at2759"/>
<evidence type="ECO:0008006" key="3">
    <source>
        <dbReference type="Google" id="ProtNLM"/>
    </source>
</evidence>
<proteinExistence type="predicted"/>
<sequence length="307" mass="33977">MPSFLVAQNSNASYTPSYVPVMVITGATSGIGQAITQTLARHLHGRVHIIIIARNSSAASRIISTLPTHPAAIYEFIACDVSLMQNVHALAQDLSARLPKLNFLVHCAGVFGLDGRRETEEGIDVKLASRYYARFTLTYDLLPLLRKATERGEPASVLTVLGAGSKGTSEVDLDDLGLKKRYTGWKAMMASIDYNDLMVAEFSKREPNIAFTHIFPGFVSTAILHKSSNPISKLFLFFLSPLLWLITRTQETCAEYMLYALIQAERGMYRRNENGDDIGLKGFPRFANDAQRILWEHSLQATSTSTS</sequence>
<dbReference type="PRINTS" id="PR00081">
    <property type="entry name" value="GDHRDH"/>
</dbReference>
<protein>
    <recommendedName>
        <fullName evidence="3">NAD(P)-binding protein</fullName>
    </recommendedName>
</protein>
<dbReference type="SUPFAM" id="SSF51735">
    <property type="entry name" value="NAD(P)-binding Rossmann-fold domains"/>
    <property type="match status" value="1"/>
</dbReference>
<dbReference type="GO" id="GO:0016491">
    <property type="term" value="F:oxidoreductase activity"/>
    <property type="evidence" value="ECO:0007669"/>
    <property type="project" value="UniProtKB-KW"/>
</dbReference>
<comment type="caution">
    <text evidence="2">The sequence shown here is derived from an EMBL/GenBank/DDBJ whole genome shotgun (WGS) entry which is preliminary data.</text>
</comment>
<dbReference type="Gene3D" id="3.40.50.720">
    <property type="entry name" value="NAD(P)-binding Rossmann-like Domain"/>
    <property type="match status" value="1"/>
</dbReference>
<reference evidence="2" key="1">
    <citation type="submission" date="2021-02" db="EMBL/GenBank/DDBJ databases">
        <title>Psilocybe cubensis genome.</title>
        <authorList>
            <person name="Mckernan K.J."/>
            <person name="Crawford S."/>
            <person name="Trippe A."/>
            <person name="Kane L.T."/>
            <person name="Mclaughlin S."/>
        </authorList>
    </citation>
    <scope>NUCLEOTIDE SEQUENCE [LARGE SCALE GENOMIC DNA]</scope>
    <source>
        <strain evidence="2">MGC-MH-2018</strain>
    </source>
</reference>
<dbReference type="PANTHER" id="PTHR47534:SF3">
    <property type="entry name" value="ALCOHOL DEHYDROGENASE-LIKE C-TERMINAL DOMAIN-CONTAINING PROTEIN"/>
    <property type="match status" value="1"/>
</dbReference>
<organism evidence="2">
    <name type="scientific">Psilocybe cubensis</name>
    <name type="common">Psychedelic mushroom</name>
    <name type="synonym">Stropharia cubensis</name>
    <dbReference type="NCBI Taxonomy" id="181762"/>
    <lineage>
        <taxon>Eukaryota</taxon>
        <taxon>Fungi</taxon>
        <taxon>Dikarya</taxon>
        <taxon>Basidiomycota</taxon>
        <taxon>Agaricomycotina</taxon>
        <taxon>Agaricomycetes</taxon>
        <taxon>Agaricomycetidae</taxon>
        <taxon>Agaricales</taxon>
        <taxon>Agaricineae</taxon>
        <taxon>Strophariaceae</taxon>
        <taxon>Psilocybe</taxon>
    </lineage>
</organism>
<dbReference type="InterPro" id="IPR002347">
    <property type="entry name" value="SDR_fam"/>
</dbReference>
<dbReference type="InterPro" id="IPR036291">
    <property type="entry name" value="NAD(P)-bd_dom_sf"/>
</dbReference>
<dbReference type="InterPro" id="IPR052228">
    <property type="entry name" value="Sec_Metab_Biosynth_Oxidored"/>
</dbReference>
<dbReference type="AlphaFoldDB" id="A0A8H7XQ40"/>
<accession>A0A8H7XQ40</accession>
<keyword evidence="1" id="KW-0560">Oxidoreductase</keyword>
<dbReference type="PANTHER" id="PTHR47534">
    <property type="entry name" value="YALI0E05731P"/>
    <property type="match status" value="1"/>
</dbReference>
<evidence type="ECO:0000256" key="1">
    <source>
        <dbReference type="ARBA" id="ARBA00023002"/>
    </source>
</evidence>
<dbReference type="EMBL" id="JAFIQS010000015">
    <property type="protein sequence ID" value="KAG5163499.1"/>
    <property type="molecule type" value="Genomic_DNA"/>
</dbReference>
<name>A0A8H7XQ40_PSICU</name>
<dbReference type="Pfam" id="PF00106">
    <property type="entry name" value="adh_short"/>
    <property type="match status" value="1"/>
</dbReference>